<dbReference type="PANTHER" id="PTHR30505">
    <property type="entry name" value="FRUCTOSE-LIKE PERMEASE"/>
    <property type="match status" value="1"/>
</dbReference>
<dbReference type="GO" id="GO:0009401">
    <property type="term" value="P:phosphoenolpyruvate-dependent sugar phosphotransferase system"/>
    <property type="evidence" value="ECO:0007669"/>
    <property type="project" value="UniProtKB-KW"/>
</dbReference>
<dbReference type="GO" id="GO:0008982">
    <property type="term" value="F:protein-N(PI)-phosphohistidine-sugar phosphotransferase activity"/>
    <property type="evidence" value="ECO:0007669"/>
    <property type="project" value="InterPro"/>
</dbReference>
<proteinExistence type="predicted"/>
<evidence type="ECO:0000256" key="6">
    <source>
        <dbReference type="ARBA" id="ARBA00022692"/>
    </source>
</evidence>
<evidence type="ECO:0000256" key="1">
    <source>
        <dbReference type="ARBA" id="ARBA00004429"/>
    </source>
</evidence>
<dbReference type="PROSITE" id="PS51104">
    <property type="entry name" value="PTS_EIIC_TYPE_2"/>
    <property type="match status" value="1"/>
</dbReference>
<dbReference type="GO" id="GO:0090563">
    <property type="term" value="F:protein-phosphocysteine-sugar phosphotransferase activity"/>
    <property type="evidence" value="ECO:0007669"/>
    <property type="project" value="TreeGrafter"/>
</dbReference>
<feature type="domain" description="PTS EIIC type-2" evidence="10">
    <location>
        <begin position="13"/>
        <end position="355"/>
    </location>
</feature>
<feature type="transmembrane region" description="Helical" evidence="9">
    <location>
        <begin position="229"/>
        <end position="249"/>
    </location>
</feature>
<evidence type="ECO:0000256" key="5">
    <source>
        <dbReference type="ARBA" id="ARBA00022683"/>
    </source>
</evidence>
<evidence type="ECO:0000256" key="2">
    <source>
        <dbReference type="ARBA" id="ARBA00022448"/>
    </source>
</evidence>
<evidence type="ECO:0000256" key="3">
    <source>
        <dbReference type="ARBA" id="ARBA00022475"/>
    </source>
</evidence>
<feature type="transmembrane region" description="Helical" evidence="9">
    <location>
        <begin position="144"/>
        <end position="168"/>
    </location>
</feature>
<feature type="transmembrane region" description="Helical" evidence="9">
    <location>
        <begin position="76"/>
        <end position="94"/>
    </location>
</feature>
<keyword evidence="7 9" id="KW-1133">Transmembrane helix</keyword>
<organism evidence="11">
    <name type="scientific">Clostridium tertium</name>
    <dbReference type="NCBI Taxonomy" id="1559"/>
    <lineage>
        <taxon>Bacteria</taxon>
        <taxon>Bacillati</taxon>
        <taxon>Bacillota</taxon>
        <taxon>Clostridia</taxon>
        <taxon>Eubacteriales</taxon>
        <taxon>Clostridiaceae</taxon>
        <taxon>Clostridium</taxon>
    </lineage>
</organism>
<dbReference type="InterPro" id="IPR050864">
    <property type="entry name" value="Bacterial_PTS_Sugar_Transport"/>
</dbReference>
<dbReference type="InterPro" id="IPR006327">
    <property type="entry name" value="PTS_IIC_fruc"/>
</dbReference>
<keyword evidence="8 9" id="KW-0472">Membrane</keyword>
<accession>A0A6N3E623</accession>
<dbReference type="NCBIfam" id="TIGR01427">
    <property type="entry name" value="PTS_IIC_fructo"/>
    <property type="match status" value="1"/>
</dbReference>
<dbReference type="RefSeq" id="WP_156626564.1">
    <property type="nucleotide sequence ID" value="NZ_CACRTO010000020.1"/>
</dbReference>
<comment type="subcellular location">
    <subcellularLocation>
        <location evidence="1">Cell inner membrane</location>
        <topology evidence="1">Multi-pass membrane protein</topology>
    </subcellularLocation>
</comment>
<dbReference type="GO" id="GO:0005886">
    <property type="term" value="C:plasma membrane"/>
    <property type="evidence" value="ECO:0007669"/>
    <property type="project" value="UniProtKB-SubCell"/>
</dbReference>
<dbReference type="InterPro" id="IPR013014">
    <property type="entry name" value="PTS_EIIC_2"/>
</dbReference>
<keyword evidence="5" id="KW-0598">Phosphotransferase system</keyword>
<gene>
    <name evidence="11" type="primary">fryC</name>
    <name evidence="11" type="ORF">CTLFYP3_02113</name>
</gene>
<dbReference type="PANTHER" id="PTHR30505:SF0">
    <property type="entry name" value="FRUCTOSE-LIKE PTS SYSTEM EIIBC COMPONENT-RELATED"/>
    <property type="match status" value="1"/>
</dbReference>
<keyword evidence="3" id="KW-1003">Cell membrane</keyword>
<evidence type="ECO:0000259" key="10">
    <source>
        <dbReference type="PROSITE" id="PS51104"/>
    </source>
</evidence>
<evidence type="ECO:0000256" key="4">
    <source>
        <dbReference type="ARBA" id="ARBA00022597"/>
    </source>
</evidence>
<evidence type="ECO:0000313" key="11">
    <source>
        <dbReference type="EMBL" id="VYU34151.1"/>
    </source>
</evidence>
<feature type="transmembrane region" description="Helical" evidence="9">
    <location>
        <begin position="20"/>
        <end position="41"/>
    </location>
</feature>
<feature type="transmembrane region" description="Helical" evidence="9">
    <location>
        <begin position="114"/>
        <end position="132"/>
    </location>
</feature>
<keyword evidence="4" id="KW-0762">Sugar transport</keyword>
<sequence length="369" mass="39272">MNKEKFDKKLTEVQKHMLTGISYMIPVIVASGTILGIASLAGQAFGFNPGDLELLETSSSEFVKCMVWLNKIAGGNFMNLMYPILAAFVAFSIGDRPALAPGLLGGMLAHNMKSGFLGALLIGFFAGYLITFMNKHIKIKRQYIGVKSMFIMPVFGCLAVAIVSRYVVGPIGQGFTYGCTWLVNTIGQAGNTALAAVLGGAVGFDFGGPVTRAASTISKQLYFDTNFTYVPNMLGGIIPPIGIGLATIIDKYVVGKRVFPPQLKTSGTPCMILGFLGISEGSLPFAISDPLGTIPVTVTGAAVGSAMAYNFGCHTFAGVPCGFYGYPLVTNLGGFFISLATGVMIVALGMIFRRNYLYKKEQRKMAVEQ</sequence>
<dbReference type="EMBL" id="CACRTO010000020">
    <property type="protein sequence ID" value="VYU34151.1"/>
    <property type="molecule type" value="Genomic_DNA"/>
</dbReference>
<name>A0A6N3E623_9CLOT</name>
<dbReference type="AlphaFoldDB" id="A0A6N3E623"/>
<evidence type="ECO:0000256" key="7">
    <source>
        <dbReference type="ARBA" id="ARBA00022989"/>
    </source>
</evidence>
<dbReference type="GO" id="GO:0005351">
    <property type="term" value="F:carbohydrate:proton symporter activity"/>
    <property type="evidence" value="ECO:0007669"/>
    <property type="project" value="InterPro"/>
</dbReference>
<feature type="transmembrane region" description="Helical" evidence="9">
    <location>
        <begin position="332"/>
        <end position="352"/>
    </location>
</feature>
<evidence type="ECO:0000256" key="8">
    <source>
        <dbReference type="ARBA" id="ARBA00023136"/>
    </source>
</evidence>
<keyword evidence="6 9" id="KW-0812">Transmembrane</keyword>
<protein>
    <submittedName>
        <fullName evidence="11">Fructose-like permease IIC component 1</fullName>
    </submittedName>
</protein>
<keyword evidence="2" id="KW-0813">Transport</keyword>
<evidence type="ECO:0000256" key="9">
    <source>
        <dbReference type="SAM" id="Phobius"/>
    </source>
</evidence>
<reference evidence="11" key="1">
    <citation type="submission" date="2019-11" db="EMBL/GenBank/DDBJ databases">
        <authorList>
            <person name="Feng L."/>
        </authorList>
    </citation>
    <scope>NUCLEOTIDE SEQUENCE</scope>
    <source>
        <strain evidence="11">CTertiumLFYP3</strain>
    </source>
</reference>